<dbReference type="RefSeq" id="WP_173780656.1">
    <property type="nucleotide sequence ID" value="NZ_JABSNO010000050.1"/>
</dbReference>
<reference evidence="1" key="1">
    <citation type="submission" date="2020-05" db="EMBL/GenBank/DDBJ databases">
        <title>Genomic Encyclopedia of Type Strains, Phase IV (KMG-V): Genome sequencing to study the core and pangenomes of soil and plant-associated prokaryotes.</title>
        <authorList>
            <person name="Whitman W."/>
        </authorList>
    </citation>
    <scope>NUCLEOTIDE SEQUENCE</scope>
    <source>
        <strain evidence="1">16F</strain>
    </source>
</reference>
<gene>
    <name evidence="1" type="ORF">HNQ03_003241</name>
</gene>
<proteinExistence type="predicted"/>
<protein>
    <submittedName>
        <fullName evidence="1">Uncharacterized protein</fullName>
    </submittedName>
</protein>
<accession>A0A8J8GAE1</accession>
<comment type="caution">
    <text evidence="1">The sequence shown here is derived from an EMBL/GenBank/DDBJ whole genome shotgun (WGS) entry which is preliminary data.</text>
</comment>
<organism evidence="1 2">
    <name type="scientific">Frigoriflavimonas asaccharolytica</name>
    <dbReference type="NCBI Taxonomy" id="2735899"/>
    <lineage>
        <taxon>Bacteria</taxon>
        <taxon>Pseudomonadati</taxon>
        <taxon>Bacteroidota</taxon>
        <taxon>Flavobacteriia</taxon>
        <taxon>Flavobacteriales</taxon>
        <taxon>Weeksellaceae</taxon>
        <taxon>Frigoriflavimonas</taxon>
    </lineage>
</organism>
<evidence type="ECO:0000313" key="1">
    <source>
        <dbReference type="EMBL" id="NRS94136.1"/>
    </source>
</evidence>
<evidence type="ECO:0000313" key="2">
    <source>
        <dbReference type="Proteomes" id="UP000610746"/>
    </source>
</evidence>
<keyword evidence="2" id="KW-1185">Reference proteome</keyword>
<dbReference type="EMBL" id="JABSNO010000050">
    <property type="protein sequence ID" value="NRS94136.1"/>
    <property type="molecule type" value="Genomic_DNA"/>
</dbReference>
<dbReference type="Proteomes" id="UP000610746">
    <property type="component" value="Unassembled WGS sequence"/>
</dbReference>
<name>A0A8J8GAE1_9FLAO</name>
<dbReference type="AlphaFoldDB" id="A0A8J8GAE1"/>
<sequence length="225" mass="26511">MKKKIVFIMLICYIFTNGQNIDKIVKNRELIDEINFSINFVKHSFSFRNDIKLLSNGINSKKEYAPIIISVSGIYDIEHEKSFALNKINIKIINSKKTFLESSILFENRTIKKINNCTQKKNQGPKYNFAFFEVEPGILIIFNDLSEILNQKILKKLNATKIINQVDYEYKNNDYRNVEGIIDYEFLNNKLKLYEVVTNDNTSYIFLKYGFRLNNSYYRENCGLN</sequence>